<organism evidence="5 6">
    <name type="scientific">Thiorhodococcus mannitoliphagus</name>
    <dbReference type="NCBI Taxonomy" id="329406"/>
    <lineage>
        <taxon>Bacteria</taxon>
        <taxon>Pseudomonadati</taxon>
        <taxon>Pseudomonadota</taxon>
        <taxon>Gammaproteobacteria</taxon>
        <taxon>Chromatiales</taxon>
        <taxon>Chromatiaceae</taxon>
        <taxon>Thiorhodococcus</taxon>
    </lineage>
</organism>
<reference evidence="5 6" key="2">
    <citation type="submission" date="2020-02" db="EMBL/GenBank/DDBJ databases">
        <title>Genome sequences of Thiorhodococcus mannitoliphagus and Thiorhodococcus minor, purple sulfur photosynthetic bacteria in the gammaproteobacterial family, Chromatiaceae.</title>
        <authorList>
            <person name="Aviles F.A."/>
            <person name="Meyer T.E."/>
            <person name="Kyndt J.A."/>
        </authorList>
    </citation>
    <scope>NUCLEOTIDE SEQUENCE [LARGE SCALE GENOMIC DNA]</scope>
    <source>
        <strain evidence="5 6">DSM 18266</strain>
    </source>
</reference>
<gene>
    <name evidence="5" type="primary">ssb</name>
    <name evidence="5" type="ORF">G3480_02230</name>
</gene>
<dbReference type="RefSeq" id="WP_164652042.1">
    <property type="nucleotide sequence ID" value="NZ_JAAIJR010000005.1"/>
</dbReference>
<dbReference type="HAMAP" id="MF_00984">
    <property type="entry name" value="SSB"/>
    <property type="match status" value="1"/>
</dbReference>
<dbReference type="GO" id="GO:0003697">
    <property type="term" value="F:single-stranded DNA binding"/>
    <property type="evidence" value="ECO:0007669"/>
    <property type="project" value="UniProtKB-UniRule"/>
</dbReference>
<dbReference type="InterPro" id="IPR000424">
    <property type="entry name" value="Primosome_PriB/ssb"/>
</dbReference>
<dbReference type="GO" id="GO:0006260">
    <property type="term" value="P:DNA replication"/>
    <property type="evidence" value="ECO:0007669"/>
    <property type="project" value="UniProtKB-UniRule"/>
</dbReference>
<evidence type="ECO:0000256" key="4">
    <source>
        <dbReference type="SAM" id="MobiDB-lite"/>
    </source>
</evidence>
<sequence>MAGVNKVILIGNLGADPEVRYMQNGDPVANVRIATSETWKDRNTGERQERTEWHNVVFFGRIAEVVKQYLRKGSKIYVEGKLRTRKWQAQDGQDRYSTEVVVDINGTMQMLDSRQGGGMGSSVPFDDAPPPSRGSGRPSQPQPQPAGNVGESQGSFNGGGGGGDFDDDIPF</sequence>
<evidence type="ECO:0000256" key="2">
    <source>
        <dbReference type="HAMAP-Rule" id="MF_00984"/>
    </source>
</evidence>
<keyword evidence="2" id="KW-0235">DNA replication</keyword>
<keyword evidence="6" id="KW-1185">Reference proteome</keyword>
<dbReference type="PROSITE" id="PS50935">
    <property type="entry name" value="SSB"/>
    <property type="match status" value="1"/>
</dbReference>
<proteinExistence type="inferred from homology"/>
<keyword evidence="1 2" id="KW-0238">DNA-binding</keyword>
<dbReference type="CDD" id="cd04496">
    <property type="entry name" value="SSB_OBF"/>
    <property type="match status" value="1"/>
</dbReference>
<dbReference type="AlphaFoldDB" id="A0A6P1DMJ0"/>
<dbReference type="PANTHER" id="PTHR10302">
    <property type="entry name" value="SINGLE-STRANDED DNA-BINDING PROTEIN"/>
    <property type="match status" value="1"/>
</dbReference>
<dbReference type="GO" id="GO:0006281">
    <property type="term" value="P:DNA repair"/>
    <property type="evidence" value="ECO:0007669"/>
    <property type="project" value="UniProtKB-UniRule"/>
</dbReference>
<comment type="caution">
    <text evidence="5">The sequence shown here is derived from an EMBL/GenBank/DDBJ whole genome shotgun (WGS) entry which is preliminary data.</text>
</comment>
<dbReference type="InterPro" id="IPR011344">
    <property type="entry name" value="ssDNA-bd"/>
</dbReference>
<dbReference type="PANTHER" id="PTHR10302:SF27">
    <property type="entry name" value="SINGLE-STRANDED DNA-BINDING PROTEIN"/>
    <property type="match status" value="1"/>
</dbReference>
<dbReference type="Pfam" id="PF00436">
    <property type="entry name" value="SSB"/>
    <property type="match status" value="1"/>
</dbReference>
<comment type="subunit">
    <text evidence="2">Homotetramer.</text>
</comment>
<dbReference type="GO" id="GO:0006310">
    <property type="term" value="P:DNA recombination"/>
    <property type="evidence" value="ECO:0007669"/>
    <property type="project" value="UniProtKB-UniRule"/>
</dbReference>
<feature type="short sequence motif" description="Important for interaction with partner proteins" evidence="2">
    <location>
        <begin position="166"/>
        <end position="171"/>
    </location>
</feature>
<dbReference type="SUPFAM" id="SSF50249">
    <property type="entry name" value="Nucleic acid-binding proteins"/>
    <property type="match status" value="1"/>
</dbReference>
<comment type="function">
    <text evidence="2">Plays an important role in DNA replication, recombination and repair. Binds to ssDNA and to an array of partner proteins to recruit them to their sites of action during DNA metabolism.</text>
</comment>
<dbReference type="Gene3D" id="2.40.50.140">
    <property type="entry name" value="Nucleic acid-binding proteins"/>
    <property type="match status" value="1"/>
</dbReference>
<comment type="caution">
    <text evidence="2">Lacks conserved residue(s) required for the propagation of feature annotation.</text>
</comment>
<protein>
    <recommendedName>
        <fullName evidence="2 3">Single-stranded DNA-binding protein</fullName>
        <shortName evidence="2">SSB</shortName>
    </recommendedName>
</protein>
<dbReference type="NCBIfam" id="TIGR00621">
    <property type="entry name" value="ssb"/>
    <property type="match status" value="1"/>
</dbReference>
<keyword evidence="2" id="KW-0233">DNA recombination</keyword>
<dbReference type="GO" id="GO:0009295">
    <property type="term" value="C:nucleoid"/>
    <property type="evidence" value="ECO:0007669"/>
    <property type="project" value="TreeGrafter"/>
</dbReference>
<keyword evidence="2" id="KW-0227">DNA damage</keyword>
<evidence type="ECO:0000256" key="3">
    <source>
        <dbReference type="RuleBase" id="RU000524"/>
    </source>
</evidence>
<accession>A0A6P1DMJ0</accession>
<name>A0A6P1DMJ0_9GAMM</name>
<keyword evidence="2" id="KW-0234">DNA repair</keyword>
<dbReference type="Proteomes" id="UP000471640">
    <property type="component" value="Unassembled WGS sequence"/>
</dbReference>
<dbReference type="InterPro" id="IPR012340">
    <property type="entry name" value="NA-bd_OB-fold"/>
</dbReference>
<evidence type="ECO:0000313" key="5">
    <source>
        <dbReference type="EMBL" id="NEX19139.1"/>
    </source>
</evidence>
<feature type="region of interest" description="Disordered" evidence="4">
    <location>
        <begin position="110"/>
        <end position="171"/>
    </location>
</feature>
<reference evidence="6" key="1">
    <citation type="journal article" date="2020" name="Microbiol. Resour. Announc.">
        <title>Draft Genome Sequences of Thiorhodococcus mannitoliphagus and Thiorhodococcus minor, Purple Sulfur Photosynthetic Bacteria in the Gammaproteobacterial Family Chromatiaceae.</title>
        <authorList>
            <person name="Aviles F.A."/>
            <person name="Meyer T.E."/>
            <person name="Kyndt J.A."/>
        </authorList>
    </citation>
    <scope>NUCLEOTIDE SEQUENCE [LARGE SCALE GENOMIC DNA]</scope>
    <source>
        <strain evidence="6">DSM 18266</strain>
    </source>
</reference>
<evidence type="ECO:0000256" key="1">
    <source>
        <dbReference type="ARBA" id="ARBA00023125"/>
    </source>
</evidence>
<dbReference type="EMBL" id="JAAIJR010000005">
    <property type="protein sequence ID" value="NEX19139.1"/>
    <property type="molecule type" value="Genomic_DNA"/>
</dbReference>
<evidence type="ECO:0000313" key="6">
    <source>
        <dbReference type="Proteomes" id="UP000471640"/>
    </source>
</evidence>